<dbReference type="PANTHER" id="PTHR22760:SF1">
    <property type="entry name" value="DOL-P-MAN:MAN(7)GLCNAC(2)-PP-DOL ALPHA-1,6-MANNOSYLTRANSFERASE"/>
    <property type="match status" value="1"/>
</dbReference>
<evidence type="ECO:0000256" key="9">
    <source>
        <dbReference type="ARBA" id="ARBA00023136"/>
    </source>
</evidence>
<evidence type="ECO:0000313" key="15">
    <source>
        <dbReference type="Xenbase" id="XB-GENE-6486398"/>
    </source>
</evidence>
<proteinExistence type="inferred from homology"/>
<feature type="transmembrane region" description="Helical" evidence="12">
    <location>
        <begin position="288"/>
        <end position="306"/>
    </location>
</feature>
<dbReference type="GO" id="GO:0052917">
    <property type="term" value="F:dol-P-Man:Man(7)GlcNAc(2)-PP-Dol alpha-1,6-mannosyltransferase activity"/>
    <property type="evidence" value="ECO:0007669"/>
    <property type="project" value="UniProtKB-EC"/>
</dbReference>
<keyword evidence="6 12" id="KW-0812">Transmembrane</keyword>
<feature type="transmembrane region" description="Helical" evidence="12">
    <location>
        <begin position="260"/>
        <end position="281"/>
    </location>
</feature>
<evidence type="ECO:0000256" key="3">
    <source>
        <dbReference type="ARBA" id="ARBA00007063"/>
    </source>
</evidence>
<dbReference type="RefSeq" id="XP_018108101.1">
    <property type="nucleotide sequence ID" value="XM_018252612.2"/>
</dbReference>
<dbReference type="OMA" id="WWVEVRM"/>
<keyword evidence="7 12" id="KW-0256">Endoplasmic reticulum</keyword>
<comment type="subcellular location">
    <subcellularLocation>
        <location evidence="1 12">Endoplasmic reticulum membrane</location>
        <topology evidence="1 12">Multi-pass membrane protein</topology>
    </subcellularLocation>
</comment>
<feature type="transmembrane region" description="Helical" evidence="12">
    <location>
        <begin position="97"/>
        <end position="115"/>
    </location>
</feature>
<dbReference type="Xenbase" id="XB-GENE-6486398">
    <property type="gene designation" value="alg12.L"/>
</dbReference>
<dbReference type="GeneID" id="108711164"/>
<feature type="transmembrane region" description="Helical" evidence="12">
    <location>
        <begin position="312"/>
        <end position="332"/>
    </location>
</feature>
<feature type="transmembrane region" description="Helical" evidence="12">
    <location>
        <begin position="171"/>
        <end position="197"/>
    </location>
</feature>
<reference evidence="14" key="1">
    <citation type="submission" date="2025-08" db="UniProtKB">
        <authorList>
            <consortium name="RefSeq"/>
        </authorList>
    </citation>
    <scope>IDENTIFICATION</scope>
    <source>
        <strain evidence="14">J_2021</strain>
        <tissue evidence="14">Erythrocytes</tissue>
    </source>
</reference>
<evidence type="ECO:0000256" key="1">
    <source>
        <dbReference type="ARBA" id="ARBA00004477"/>
    </source>
</evidence>
<dbReference type="OrthoDB" id="19039at2759"/>
<evidence type="ECO:0000256" key="6">
    <source>
        <dbReference type="ARBA" id="ARBA00022692"/>
    </source>
</evidence>
<feature type="transmembrane region" description="Helical" evidence="12">
    <location>
        <begin position="68"/>
        <end position="85"/>
    </location>
</feature>
<dbReference type="GO" id="GO:0000009">
    <property type="term" value="F:alpha-1,6-mannosyltransferase activity"/>
    <property type="evidence" value="ECO:0000318"/>
    <property type="project" value="GO_Central"/>
</dbReference>
<comment type="pathway">
    <text evidence="2">Protein modification; protein glycosylation.</text>
</comment>
<dbReference type="CTD" id="108711164"/>
<dbReference type="GO" id="GO:0005789">
    <property type="term" value="C:endoplasmic reticulum membrane"/>
    <property type="evidence" value="ECO:0000318"/>
    <property type="project" value="GO_Central"/>
</dbReference>
<keyword evidence="4 12" id="KW-0328">Glycosyltransferase</keyword>
<sequence>MASKKQRGTQAFLLLLLLSAAAVHLIACPFTKVEESFNLQAAHDILYHRLDLEKYDHHDFPGVVPRTFLGPLFLAALSAPAVCLLSVMEQSKFYSQLIVRGSLGVTVIFALWTLQKEIRKQFGSTVSTLYCLITVTQFHFMFYCTRTLPNIFAVSIVLIAIASWIKQKHGQFIWLSALAIIVFRAELCIFLGLMLLMPLLRKNVSVLKILLHAVPAGFVWLGLTIVVDSYFWKRLLWPEGEVLWYNTILNKSSNWGTSPFLWYFYSAMPRALAFSCCFLPVGLLDKRTHILIAPAIGFIFLYSFLPHKELRFIIYTFPVLNIAISRGCAYFINNYKKSWIFKVGSICVVAHILANAVYSGTSLYVSHFNYPGGVAIQTLHTLVRPSTDVSVHIDVAAAQTGVSRFLEIHPHWRYDKREDILPGDESMMNYSHIIMESVASHLSLYRATHKVLSTIPAVSGIGLNHTALPPVHIKLTDKLVILEKLPHAY</sequence>
<comment type="catalytic activity">
    <reaction evidence="11">
        <text>an alpha-D-Man-(1-&gt;2)-alpha-D-Man-(1-&gt;2)-alpha-D-Man-(1-&gt;3)-[alpha-D-Man-(1-&gt;2)-alpha-D-Man-(1-&gt;3)-alpha-D-Man-(1-&gt;6)]-beta-D-Man-(1-&gt;4)-beta-D-GlcNAc-(1-&gt;4)-alpha-D-GlcNAc-diphospho-di-trans,poly-cis-dolichol + a di-trans,poly-cis-dolichyl beta-D-mannosyl phosphate = an alpha-D-Man-(1-&gt;2)-alpha-D-Man-(1-&gt;2)-alpha-D-Man-(1-&gt;3)-[alpha-D-Man-(1-&gt;2)-alpha-D-Man-(1-&gt;3)-[alpha-D-Man-(1-&gt;6)]-alpha-D-Man-(1-&gt;6)]-beta-D-Man-(1-&gt;4)-beta-D-GlcNAc-(1-&gt;4)-alpha-D-GlcNAc-diphospho-di-trans,poly-cis-dolichol + a di-trans,poly-cis-dolichyl phosphate + H(+)</text>
        <dbReference type="Rhea" id="RHEA:29535"/>
        <dbReference type="Rhea" id="RHEA-COMP:19498"/>
        <dbReference type="Rhea" id="RHEA-COMP:19501"/>
        <dbReference type="Rhea" id="RHEA-COMP:19518"/>
        <dbReference type="Rhea" id="RHEA-COMP:19519"/>
        <dbReference type="ChEBI" id="CHEBI:15378"/>
        <dbReference type="ChEBI" id="CHEBI:57683"/>
        <dbReference type="ChEBI" id="CHEBI:58211"/>
        <dbReference type="ChEBI" id="CHEBI:132517"/>
        <dbReference type="ChEBI" id="CHEBI:132519"/>
        <dbReference type="EC" id="2.4.1.260"/>
    </reaction>
    <physiologicalReaction direction="left-to-right" evidence="11">
        <dbReference type="Rhea" id="RHEA:29536"/>
    </physiologicalReaction>
</comment>
<keyword evidence="9 12" id="KW-0472">Membrane</keyword>
<evidence type="ECO:0000256" key="4">
    <source>
        <dbReference type="ARBA" id="ARBA00022676"/>
    </source>
</evidence>
<protein>
    <recommendedName>
        <fullName evidence="12">Mannosyltransferase</fullName>
        <ecNumber evidence="12">2.4.1.-</ecNumber>
    </recommendedName>
</protein>
<dbReference type="AlphaFoldDB" id="A0A1L8GZ13"/>
<dbReference type="GO" id="GO:0006487">
    <property type="term" value="P:protein N-linked glycosylation"/>
    <property type="evidence" value="ECO:0000318"/>
    <property type="project" value="GO_Central"/>
</dbReference>
<dbReference type="Bgee" id="108711164">
    <property type="expression patterns" value="Expressed in liver and 19 other cell types or tissues"/>
</dbReference>
<name>A0A1L8GZ13_XENLA</name>
<evidence type="ECO:0000256" key="8">
    <source>
        <dbReference type="ARBA" id="ARBA00022989"/>
    </source>
</evidence>
<feature type="transmembrane region" description="Helical" evidence="12">
    <location>
        <begin position="147"/>
        <end position="165"/>
    </location>
</feature>
<feature type="transmembrane region" description="Helical" evidence="12">
    <location>
        <begin position="121"/>
        <end position="140"/>
    </location>
</feature>
<dbReference type="EC" id="2.4.1.-" evidence="12"/>
<evidence type="ECO:0000256" key="2">
    <source>
        <dbReference type="ARBA" id="ARBA00004922"/>
    </source>
</evidence>
<dbReference type="STRING" id="8355.A0A1L8GZ13"/>
<dbReference type="AGR" id="Xenbase:XB-GENE-6486398"/>
<keyword evidence="8 12" id="KW-1133">Transmembrane helix</keyword>
<dbReference type="Pfam" id="PF03901">
    <property type="entry name" value="Glyco_transf_22"/>
    <property type="match status" value="1"/>
</dbReference>
<evidence type="ECO:0000313" key="14">
    <source>
        <dbReference type="RefSeq" id="XP_018108101.1"/>
    </source>
</evidence>
<keyword evidence="13" id="KW-1185">Reference proteome</keyword>
<dbReference type="InterPro" id="IPR005599">
    <property type="entry name" value="GPI_mannosylTrfase"/>
</dbReference>
<evidence type="ECO:0000256" key="12">
    <source>
        <dbReference type="RuleBase" id="RU363075"/>
    </source>
</evidence>
<dbReference type="Proteomes" id="UP000186698">
    <property type="component" value="Chromosome 3L"/>
</dbReference>
<organism evidence="13 14">
    <name type="scientific">Xenopus laevis</name>
    <name type="common">African clawed frog</name>
    <dbReference type="NCBI Taxonomy" id="8355"/>
    <lineage>
        <taxon>Eukaryota</taxon>
        <taxon>Metazoa</taxon>
        <taxon>Chordata</taxon>
        <taxon>Craniata</taxon>
        <taxon>Vertebrata</taxon>
        <taxon>Euteleostomi</taxon>
        <taxon>Amphibia</taxon>
        <taxon>Batrachia</taxon>
        <taxon>Anura</taxon>
        <taxon>Pipoidea</taxon>
        <taxon>Pipidae</taxon>
        <taxon>Xenopodinae</taxon>
        <taxon>Xenopus</taxon>
        <taxon>Xenopus</taxon>
    </lineage>
</organism>
<evidence type="ECO:0000256" key="10">
    <source>
        <dbReference type="ARBA" id="ARBA00044721"/>
    </source>
</evidence>
<evidence type="ECO:0000256" key="11">
    <source>
        <dbReference type="ARBA" id="ARBA00048899"/>
    </source>
</evidence>
<dbReference type="KEGG" id="xla:108711164"/>
<dbReference type="PANTHER" id="PTHR22760">
    <property type="entry name" value="GLYCOSYLTRANSFERASE"/>
    <property type="match status" value="1"/>
</dbReference>
<evidence type="ECO:0000256" key="7">
    <source>
        <dbReference type="ARBA" id="ARBA00022824"/>
    </source>
</evidence>
<accession>A0A1L8GZ13</accession>
<evidence type="ECO:0000256" key="5">
    <source>
        <dbReference type="ARBA" id="ARBA00022679"/>
    </source>
</evidence>
<feature type="transmembrane region" description="Helical" evidence="12">
    <location>
        <begin position="339"/>
        <end position="358"/>
    </location>
</feature>
<evidence type="ECO:0000313" key="13">
    <source>
        <dbReference type="Proteomes" id="UP000186698"/>
    </source>
</evidence>
<feature type="transmembrane region" description="Helical" evidence="12">
    <location>
        <begin position="209"/>
        <end position="232"/>
    </location>
</feature>
<dbReference type="UniPathway" id="UPA00378"/>
<keyword evidence="5" id="KW-0808">Transferase</keyword>
<comment type="similarity">
    <text evidence="3 12">Belongs to the glycosyltransferase 22 family.</text>
</comment>
<dbReference type="PaxDb" id="8355-A0A1L8GZ13"/>
<gene>
    <name evidence="14 15" type="primary">alg12.L</name>
</gene>
<comment type="function">
    <text evidence="10">Mannosyltransferase that operates in the biosynthetic pathway of dolichol-linked oligosaccharides, the glycan precursors employed in protein asparagine (N)-glycosylation. The assembly of dolichol-linked oligosaccharides begins on the cytosolic side of the endoplasmic reticulum membrane and finishes in its lumen. The sequential addition of sugars to dolichol pyrophosphate produces dolichol-linked oligosaccharides containing fourteen sugars, including two GlcNAcs, nine mannoses and three glucoses. Once assembled, the oligosaccharide is transferred from the lipid to nascent proteins by oligosaccharyltransferases. In the lumen of the endoplasmic reticulum, adds the eighth mannose residue in an alpha-1,6 linkage onto Man(7)GlcNAc(2)-PP-dolichol to produce Man(8)GlcNAc(2)-PP-dolichol.</text>
</comment>